<dbReference type="EMBL" id="JACSQT010000001">
    <property type="protein sequence ID" value="MBD7935892.1"/>
    <property type="molecule type" value="Genomic_DNA"/>
</dbReference>
<sequence>MSDKHELEQNEREQPLSMTSLTVITGFVGGVFWSTIGYIAYVLNLTEVGPRVILEPWTIGDWKDGWLGTVISIILIGAVSIVAAYIYYWTMRRLKKMWFGALYGIVLFALVFFVLNPMFPNIAPVGDLKINTIITSVCLYVLYGVFVGYSISYENEEQKKMKEEQEMGKA</sequence>
<accession>A0ABR8QK88</accession>
<dbReference type="RefSeq" id="WP_191810561.1">
    <property type="nucleotide sequence ID" value="NZ_JACSQT010000001.1"/>
</dbReference>
<name>A0ABR8QK88_9BACI</name>
<protein>
    <recommendedName>
        <fullName evidence="4">Membrane protein YqhR</fullName>
    </recommendedName>
</protein>
<feature type="transmembrane region" description="Helical" evidence="1">
    <location>
        <begin position="21"/>
        <end position="45"/>
    </location>
</feature>
<proteinExistence type="predicted"/>
<dbReference type="InterPro" id="IPR024563">
    <property type="entry name" value="YqhR"/>
</dbReference>
<evidence type="ECO:0000256" key="1">
    <source>
        <dbReference type="SAM" id="Phobius"/>
    </source>
</evidence>
<reference evidence="2 3" key="1">
    <citation type="submission" date="2020-08" db="EMBL/GenBank/DDBJ databases">
        <title>A Genomic Blueprint of the Chicken Gut Microbiome.</title>
        <authorList>
            <person name="Gilroy R."/>
            <person name="Ravi A."/>
            <person name="Getino M."/>
            <person name="Pursley I."/>
            <person name="Horton D.L."/>
            <person name="Alikhan N.-F."/>
            <person name="Baker D."/>
            <person name="Gharbi K."/>
            <person name="Hall N."/>
            <person name="Watson M."/>
            <person name="Adriaenssens E.M."/>
            <person name="Foster-Nyarko E."/>
            <person name="Jarju S."/>
            <person name="Secka A."/>
            <person name="Antonio M."/>
            <person name="Oren A."/>
            <person name="Chaudhuri R."/>
            <person name="La Ragione R.M."/>
            <person name="Hildebrand F."/>
            <person name="Pallen M.J."/>
        </authorList>
    </citation>
    <scope>NUCLEOTIDE SEQUENCE [LARGE SCALE GENOMIC DNA]</scope>
    <source>
        <strain evidence="2 3">Sa5YUA1</strain>
    </source>
</reference>
<evidence type="ECO:0000313" key="2">
    <source>
        <dbReference type="EMBL" id="MBD7935892.1"/>
    </source>
</evidence>
<keyword evidence="1" id="KW-0812">Transmembrane</keyword>
<evidence type="ECO:0008006" key="4">
    <source>
        <dbReference type="Google" id="ProtNLM"/>
    </source>
</evidence>
<dbReference type="Proteomes" id="UP000657931">
    <property type="component" value="Unassembled WGS sequence"/>
</dbReference>
<evidence type="ECO:0000313" key="3">
    <source>
        <dbReference type="Proteomes" id="UP000657931"/>
    </source>
</evidence>
<organism evidence="2 3">
    <name type="scientific">Cytobacillus stercorigallinarum</name>
    <dbReference type="NCBI Taxonomy" id="2762240"/>
    <lineage>
        <taxon>Bacteria</taxon>
        <taxon>Bacillati</taxon>
        <taxon>Bacillota</taxon>
        <taxon>Bacilli</taxon>
        <taxon>Bacillales</taxon>
        <taxon>Bacillaceae</taxon>
        <taxon>Cytobacillus</taxon>
    </lineage>
</organism>
<dbReference type="Pfam" id="PF11085">
    <property type="entry name" value="YqhR"/>
    <property type="match status" value="1"/>
</dbReference>
<gene>
    <name evidence="2" type="ORF">H9655_02525</name>
</gene>
<feature type="transmembrane region" description="Helical" evidence="1">
    <location>
        <begin position="65"/>
        <end position="88"/>
    </location>
</feature>
<feature type="transmembrane region" description="Helical" evidence="1">
    <location>
        <begin position="131"/>
        <end position="152"/>
    </location>
</feature>
<keyword evidence="1" id="KW-0472">Membrane</keyword>
<keyword evidence="1" id="KW-1133">Transmembrane helix</keyword>
<feature type="transmembrane region" description="Helical" evidence="1">
    <location>
        <begin position="100"/>
        <end position="119"/>
    </location>
</feature>
<keyword evidence="3" id="KW-1185">Reference proteome</keyword>
<comment type="caution">
    <text evidence="2">The sequence shown here is derived from an EMBL/GenBank/DDBJ whole genome shotgun (WGS) entry which is preliminary data.</text>
</comment>